<dbReference type="GO" id="GO:0044183">
    <property type="term" value="F:protein folding chaperone"/>
    <property type="evidence" value="ECO:0007669"/>
    <property type="project" value="TreeGrafter"/>
</dbReference>
<feature type="compositionally biased region" description="Polar residues" evidence="1">
    <location>
        <begin position="137"/>
        <end position="155"/>
    </location>
</feature>
<dbReference type="PANTHER" id="PTHR43948:SF21">
    <property type="entry name" value="DNAJ DOMAIN-CONTAINING PROTEIN"/>
    <property type="match status" value="1"/>
</dbReference>
<dbReference type="STRING" id="1522189.A0A316VP97"/>
<evidence type="ECO:0000259" key="2">
    <source>
        <dbReference type="PROSITE" id="PS50076"/>
    </source>
</evidence>
<dbReference type="InParanoid" id="A0A316VP97"/>
<keyword evidence="4" id="KW-1185">Reference proteome</keyword>
<dbReference type="Pfam" id="PF00226">
    <property type="entry name" value="DnaJ"/>
    <property type="match status" value="1"/>
</dbReference>
<dbReference type="GO" id="GO:0005737">
    <property type="term" value="C:cytoplasm"/>
    <property type="evidence" value="ECO:0007669"/>
    <property type="project" value="TreeGrafter"/>
</dbReference>
<dbReference type="InterPro" id="IPR036869">
    <property type="entry name" value="J_dom_sf"/>
</dbReference>
<reference evidence="3 4" key="1">
    <citation type="journal article" date="2018" name="Mol. Biol. Evol.">
        <title>Broad Genomic Sampling Reveals a Smut Pathogenic Ancestry of the Fungal Clade Ustilaginomycotina.</title>
        <authorList>
            <person name="Kijpornyongpan T."/>
            <person name="Mondo S.J."/>
            <person name="Barry K."/>
            <person name="Sandor L."/>
            <person name="Lee J."/>
            <person name="Lipzen A."/>
            <person name="Pangilinan J."/>
            <person name="LaButti K."/>
            <person name="Hainaut M."/>
            <person name="Henrissat B."/>
            <person name="Grigoriev I.V."/>
            <person name="Spatafora J.W."/>
            <person name="Aime M.C."/>
        </authorList>
    </citation>
    <scope>NUCLEOTIDE SEQUENCE [LARGE SCALE GENOMIC DNA]</scope>
    <source>
        <strain evidence="3 4">MCA 4658</strain>
    </source>
</reference>
<dbReference type="GeneID" id="37036747"/>
<evidence type="ECO:0000313" key="3">
    <source>
        <dbReference type="EMBL" id="PWN39352.1"/>
    </source>
</evidence>
<dbReference type="InterPro" id="IPR001623">
    <property type="entry name" value="DnaJ_domain"/>
</dbReference>
<dbReference type="SUPFAM" id="SSF46565">
    <property type="entry name" value="Chaperone J-domain"/>
    <property type="match status" value="1"/>
</dbReference>
<dbReference type="AlphaFoldDB" id="A0A316VP97"/>
<protein>
    <submittedName>
        <fullName evidence="3">DnaJ-domain-containing protein</fullName>
    </submittedName>
</protein>
<feature type="domain" description="J" evidence="2">
    <location>
        <begin position="8"/>
        <end position="78"/>
    </location>
</feature>
<dbReference type="Proteomes" id="UP000245783">
    <property type="component" value="Unassembled WGS sequence"/>
</dbReference>
<dbReference type="PRINTS" id="PR00625">
    <property type="entry name" value="JDOMAIN"/>
</dbReference>
<dbReference type="PROSITE" id="PS50076">
    <property type="entry name" value="DNAJ_2"/>
    <property type="match status" value="1"/>
</dbReference>
<accession>A0A316VP97</accession>
<dbReference type="FunCoup" id="A0A316VP97">
    <property type="interactions" value="160"/>
</dbReference>
<organism evidence="3 4">
    <name type="scientific">Ceraceosorus guamensis</name>
    <dbReference type="NCBI Taxonomy" id="1522189"/>
    <lineage>
        <taxon>Eukaryota</taxon>
        <taxon>Fungi</taxon>
        <taxon>Dikarya</taxon>
        <taxon>Basidiomycota</taxon>
        <taxon>Ustilaginomycotina</taxon>
        <taxon>Exobasidiomycetes</taxon>
        <taxon>Ceraceosorales</taxon>
        <taxon>Ceraceosoraceae</taxon>
        <taxon>Ceraceosorus</taxon>
    </lineage>
</organism>
<dbReference type="GO" id="GO:0051087">
    <property type="term" value="F:protein-folding chaperone binding"/>
    <property type="evidence" value="ECO:0007669"/>
    <property type="project" value="TreeGrafter"/>
</dbReference>
<dbReference type="Gene3D" id="1.10.287.110">
    <property type="entry name" value="DnaJ domain"/>
    <property type="match status" value="1"/>
</dbReference>
<feature type="region of interest" description="Disordered" evidence="1">
    <location>
        <begin position="19"/>
        <end position="47"/>
    </location>
</feature>
<dbReference type="PANTHER" id="PTHR43948">
    <property type="entry name" value="DNAJ HOMOLOG SUBFAMILY B"/>
    <property type="match status" value="1"/>
</dbReference>
<dbReference type="SMART" id="SM00271">
    <property type="entry name" value="DnaJ"/>
    <property type="match status" value="1"/>
</dbReference>
<dbReference type="CDD" id="cd06257">
    <property type="entry name" value="DnaJ"/>
    <property type="match status" value="1"/>
</dbReference>
<feature type="region of interest" description="Disordered" evidence="1">
    <location>
        <begin position="131"/>
        <end position="155"/>
    </location>
</feature>
<dbReference type="EMBL" id="KZ819474">
    <property type="protein sequence ID" value="PWN39352.1"/>
    <property type="molecule type" value="Genomic_DNA"/>
</dbReference>
<evidence type="ECO:0000313" key="4">
    <source>
        <dbReference type="Proteomes" id="UP000245783"/>
    </source>
</evidence>
<dbReference type="OrthoDB" id="442087at2759"/>
<dbReference type="GO" id="GO:0051082">
    <property type="term" value="F:unfolded protein binding"/>
    <property type="evidence" value="ECO:0007669"/>
    <property type="project" value="TreeGrafter"/>
</dbReference>
<name>A0A316VP97_9BASI</name>
<proteinExistence type="predicted"/>
<evidence type="ECO:0000256" key="1">
    <source>
        <dbReference type="SAM" id="MobiDB-lite"/>
    </source>
</evidence>
<sequence length="248" mass="26313">MTGQSVPDYYTLLGVKPSSSKEEIKSSYKRRSLSTHPDRFPNASASERSTYTARFQSLADAYYVLSDDARRAEYDTLRKEYGTSDDGGVGMDAQDVPGGMHWSDDPFENQQSSKNFFESFKGFAGFGAGAGAANDQAGPSSAGSSTTNAGQGQPQADQVFGSVFEELLRPEVERVAPIWKWVGSASGAGLGFIIGNIPGLVAGAFVGNKLGAIRDAKGKSVGQVFMTLNTSQRAEVLKALAVRVLGSI</sequence>
<gene>
    <name evidence="3" type="ORF">IE81DRAFT_326649</name>
</gene>
<dbReference type="RefSeq" id="XP_025366512.1">
    <property type="nucleotide sequence ID" value="XM_025514877.1"/>
</dbReference>
<dbReference type="GO" id="GO:0005634">
    <property type="term" value="C:nucleus"/>
    <property type="evidence" value="ECO:0007669"/>
    <property type="project" value="TreeGrafter"/>
</dbReference>